<proteinExistence type="predicted"/>
<organism evidence="1 2">
    <name type="scientific">Hymenolepis diminuta</name>
    <name type="common">Rat tapeworm</name>
    <dbReference type="NCBI Taxonomy" id="6216"/>
    <lineage>
        <taxon>Eukaryota</taxon>
        <taxon>Metazoa</taxon>
        <taxon>Spiralia</taxon>
        <taxon>Lophotrochozoa</taxon>
        <taxon>Platyhelminthes</taxon>
        <taxon>Cestoda</taxon>
        <taxon>Eucestoda</taxon>
        <taxon>Cyclophyllidea</taxon>
        <taxon>Hymenolepididae</taxon>
        <taxon>Hymenolepis</taxon>
    </lineage>
</organism>
<evidence type="ECO:0000313" key="1">
    <source>
        <dbReference type="EMBL" id="VUZ56063.1"/>
    </source>
</evidence>
<keyword evidence="2" id="KW-1185">Reference proteome</keyword>
<dbReference type="Proteomes" id="UP000321570">
    <property type="component" value="Unassembled WGS sequence"/>
</dbReference>
<protein>
    <submittedName>
        <fullName evidence="1">Uncharacterized protein</fullName>
    </submittedName>
</protein>
<dbReference type="EMBL" id="CABIJS010000698">
    <property type="protein sequence ID" value="VUZ56063.1"/>
    <property type="molecule type" value="Genomic_DNA"/>
</dbReference>
<dbReference type="AlphaFoldDB" id="A0A564ZAJ9"/>
<reference evidence="1 2" key="1">
    <citation type="submission" date="2019-07" db="EMBL/GenBank/DDBJ databases">
        <authorList>
            <person name="Jastrzebski P J."/>
            <person name="Paukszto L."/>
            <person name="Jastrzebski P J."/>
        </authorList>
    </citation>
    <scope>NUCLEOTIDE SEQUENCE [LARGE SCALE GENOMIC DNA]</scope>
    <source>
        <strain evidence="1 2">WMS-il1</strain>
    </source>
</reference>
<evidence type="ECO:0000313" key="2">
    <source>
        <dbReference type="Proteomes" id="UP000321570"/>
    </source>
</evidence>
<sequence>AITVSIEAKHSNLKIARFVKVVRSFVCKVRKDLLNDRKGDELVVTRKRREHCQLSAYSFTTSEFLRRMHGMA</sequence>
<accession>A0A564ZAJ9</accession>
<name>A0A564ZAJ9_HYMDI</name>
<feature type="non-terminal residue" evidence="1">
    <location>
        <position position="1"/>
    </location>
</feature>
<gene>
    <name evidence="1" type="ORF">WMSIL1_LOCUS13829</name>
</gene>